<evidence type="ECO:0000313" key="3">
    <source>
        <dbReference type="Proteomes" id="UP000219374"/>
    </source>
</evidence>
<dbReference type="OrthoDB" id="7352002at2"/>
<accession>A0A286DF67</accession>
<organism evidence="2 3">
    <name type="scientific">Pseudoxanthomonas wuyuanensis</name>
    <dbReference type="NCBI Taxonomy" id="1073196"/>
    <lineage>
        <taxon>Bacteria</taxon>
        <taxon>Pseudomonadati</taxon>
        <taxon>Pseudomonadota</taxon>
        <taxon>Gammaproteobacteria</taxon>
        <taxon>Lysobacterales</taxon>
        <taxon>Lysobacteraceae</taxon>
        <taxon>Pseudoxanthomonas</taxon>
    </lineage>
</organism>
<dbReference type="AlphaFoldDB" id="A0A286DF67"/>
<name>A0A286DF67_9GAMM</name>
<evidence type="ECO:0000256" key="1">
    <source>
        <dbReference type="SAM" id="Phobius"/>
    </source>
</evidence>
<evidence type="ECO:0000313" key="2">
    <source>
        <dbReference type="EMBL" id="SOD57417.1"/>
    </source>
</evidence>
<reference evidence="2 3" key="1">
    <citation type="submission" date="2017-09" db="EMBL/GenBank/DDBJ databases">
        <authorList>
            <person name="Ehlers B."/>
            <person name="Leendertz F.H."/>
        </authorList>
    </citation>
    <scope>NUCLEOTIDE SEQUENCE [LARGE SCALE GENOMIC DNA]</scope>
    <source>
        <strain evidence="2 3">CGMCC 1.10978</strain>
    </source>
</reference>
<dbReference type="RefSeq" id="WP_097123551.1">
    <property type="nucleotide sequence ID" value="NZ_OCND01000013.1"/>
</dbReference>
<keyword evidence="1" id="KW-1133">Transmembrane helix</keyword>
<protein>
    <submittedName>
        <fullName evidence="2">Uncharacterized protein</fullName>
    </submittedName>
</protein>
<proteinExistence type="predicted"/>
<sequence length="285" mass="31556">MKRRSYLAAAFNARPLGMPIPPNWFGLAAFALAGVFLSPGFFLLGAGAEAIYLYWLANNRRFRNSVDAGALQEDPSDRRYRELLDPLPVTQRKRQDELEAKAREIMALLTRSPLMAAHADSLEQLVWLHLRLLVARSAIARVVQTAREESKTLQAQEDVIDARLAKADELGAELRRSLEQQKAVIDQRQAGHADAARRLEHVDSELQRIGLQVALLREQALLATDEASIGNSLDALAASFNEANRWLDGQRDLLGPFDLGHHPRLPAGVLRPSASRSAMTEGESS</sequence>
<keyword evidence="3" id="KW-1185">Reference proteome</keyword>
<keyword evidence="1" id="KW-0812">Transmembrane</keyword>
<dbReference type="Proteomes" id="UP000219374">
    <property type="component" value="Unassembled WGS sequence"/>
</dbReference>
<gene>
    <name evidence="2" type="ORF">SAMN06296416_11351</name>
</gene>
<dbReference type="EMBL" id="OCND01000013">
    <property type="protein sequence ID" value="SOD57417.1"/>
    <property type="molecule type" value="Genomic_DNA"/>
</dbReference>
<feature type="transmembrane region" description="Helical" evidence="1">
    <location>
        <begin position="24"/>
        <end position="55"/>
    </location>
</feature>
<keyword evidence="1" id="KW-0472">Membrane</keyword>